<dbReference type="InterPro" id="IPR031148">
    <property type="entry name" value="Plexin"/>
</dbReference>
<dbReference type="GeneTree" id="ENSGT01050000244850"/>
<dbReference type="SUPFAM" id="SSF103575">
    <property type="entry name" value="Plexin repeat"/>
    <property type="match status" value="1"/>
</dbReference>
<dbReference type="Gene3D" id="1.10.506.10">
    <property type="entry name" value="GTPase Activation - p120gap, domain 1"/>
    <property type="match status" value="2"/>
</dbReference>
<dbReference type="Pfam" id="PF17960">
    <property type="entry name" value="TIG_plexin"/>
    <property type="match status" value="1"/>
</dbReference>
<dbReference type="Pfam" id="PF01833">
    <property type="entry name" value="TIG"/>
    <property type="match status" value="4"/>
</dbReference>
<keyword evidence="12" id="KW-0175">Coiled coil</keyword>
<dbReference type="InterPro" id="IPR013548">
    <property type="entry name" value="Plexin_cytoplasmic_RasGAP_dom"/>
</dbReference>
<dbReference type="SMART" id="SM00630">
    <property type="entry name" value="Sema"/>
    <property type="match status" value="1"/>
</dbReference>
<sequence>MRRRPPLAHAGRRSLCSLAALLLHLICICAKGHVIRFPTEQSTWPLNHLVVHPHTGTVYVGAVNRIYQLSSRLELARLHETGPVRDNPACYPPPMVEACPQDLVHTINVNKLLMLDHITDRLLACGSVFQGVCQLLKPDDLFKLGEPMHRAEHYLSSVNESGTMVAFVVPGDIGEERGANHDGQHVLYVGTPVGGRVDYFPTLSARKLTEDAEDSEMFDFIYHNEFVSSQLKIPSDTLASFPNFDIFYIYGFHSGTFAYFLTLQPHTRPAVWGGSDANSRGAHFSSKIVRLCLTDSKFYSYVELPVMCQKDGIEYTMMEAAVLARPDPLLAKWLGISEHDDVLFAAMARDRENRHMVPRSSVLCMFALRDIDRSITERIRGCYRGEGRLELSWNLNKDMRCLPSLVIIDDKFCGWDTNQPLGGSVEVKGTALLSDLSDGMTSVVSYIYNNHSVIFVGTSQGSIKKIRVDTSVGPGIFAVQYEEIRGVSDGPFLRDIAFSPDKRFLYLLTEQQVVRVPVERCWQFGSCSTCIGAGDPHCGWCVLHARCCRRDECPLAGEPGRFSDAPGRCVKLQAWPTALSVSSSQQQLRLKLKNAPDVSSGVKCSFGGLWGSTGSISGTSVICLSPSHDQIKKIPVSNVRQRVVSLTLTSHETGKNFATVNITFYNCSTHRSCLECVRSTALCSWCKFQHECSDSPGACNFPEGRVNVSEDCPQLLPSSEMVLPAGERRHITLAARNLPQPQSGQLPYQCILELPGGAKPVPALRFNGSCIQCQDAVYDYMGDAGNVTIPFSIVWNGHFTVDNPAAIKVLLYKCTVWGESCGACLRADRRFECGWCSAVGEAGRCTLASRCVTPPGTWLRARTPDTRCPYPRITQVFPLSGPPQGGTLVTIRGQNLGLSFPEIEGRIMVAGVLCHALPEEFIPAEKIVCETEAVFGAVAGSGAVELCVGECSPRYMAASQEFFSIVQPVVSVLKPAQGPMSGGTRVTFFGSHLDAGSSASVKLGDVPCHVKRRSVSLLVCVSGASTAPRNTSATLRLDRAQLAPATHFRYQQDPRVIRVEPLWSIFRGGTPLTITGFNLRLIQEPRVRVQHNGKESFNTCFVLNDTTMVCKAPKLSVQSMDRKPPASGLRADEFGFELDGVLTARTLNNSRFVYFPDPALDTPEDGTLQIKPGTPIILRGENLSPPISSKDRKLNYSVHLAGVACSVSVSESQLLCECPSSLSGTHTLTVAVDRTELAVLPVQMSPDSLLSLPATVGLAMGGGVLLFVVVAMLVAYKRKSHESHMNLERLQTQMDNLEARVALECKEAFAELQTDIAVLTSDVDGAGIPFLDYRTYALRVLFPGIEEHPVLKQLEVPGHGQAATEKALRLFGQLLHCQLFLLTFVRTLEAQRSFGMRDRGNLASLVMAALQGRLEYATDVLKELLADLIARNLESKSHPKLLLRRTESVAEKMLTNWFTFLLFRFLKQRAGEPLFKLYCAMKQQMEKGPIDAVTGEARYSLSEDKLIRQQVDYQTLTLHLVNPENEKGMEVIVKVLDCDSITQVKERLLDAAYKNTPFSMRPRSSELDLEWHPGRMARVVLQDEDLTTKIENNWKRLNTLAHYQTASILVAVLRHAVQMELGFPSHKITTRNLVTDGSVIALVPKQLPSCHLAHVTLSRSLPSRYDGLARCPGSHESLRSRTPMLTPELESGARLWHLVKNPEHGDHKEGDRGRKMVSEIYLTRLLTTKVTLQKFVDDLFVTIFGATSTLPLAIKYMFDFLDAQADRHHIHDPGVRHTWKSNCLPLRFWVNVIKNPQFVFDIHKNSITDACLSVVAQTFMDACSTSEHRLGKDSPSNKLLYAKDIPGYRRWVERYYADVAKLPAVSDQDMSAYLAEQSHLHAGAFNTPSALHEIYNYASKYRSELLLALEKDDHARRQRLAAKLQQVIACMSWES</sequence>
<evidence type="ECO:0000256" key="2">
    <source>
        <dbReference type="ARBA" id="ARBA00010297"/>
    </source>
</evidence>
<dbReference type="InterPro" id="IPR016201">
    <property type="entry name" value="PSI"/>
</dbReference>
<dbReference type="Pfam" id="PF20170">
    <property type="entry name" value="Plexin_RBD"/>
    <property type="match status" value="1"/>
</dbReference>
<dbReference type="CDD" id="cd01181">
    <property type="entry name" value="IPT_plexin_repeat3"/>
    <property type="match status" value="1"/>
</dbReference>
<dbReference type="CDD" id="cd01180">
    <property type="entry name" value="IPT_plexin_repeat1"/>
    <property type="match status" value="1"/>
</dbReference>
<dbReference type="SUPFAM" id="SSF101912">
    <property type="entry name" value="Sema domain"/>
    <property type="match status" value="1"/>
</dbReference>
<dbReference type="InterPro" id="IPR041362">
    <property type="entry name" value="TIG2_plexin"/>
</dbReference>
<dbReference type="FunFam" id="1.10.506.10:FF:000006">
    <property type="entry name" value="Plexin A1"/>
    <property type="match status" value="1"/>
</dbReference>
<dbReference type="Proteomes" id="UP000694388">
    <property type="component" value="Unplaced"/>
</dbReference>
<feature type="domain" description="Sema" evidence="15">
    <location>
        <begin position="13"/>
        <end position="518"/>
    </location>
</feature>
<evidence type="ECO:0000256" key="14">
    <source>
        <dbReference type="SAM" id="SignalP"/>
    </source>
</evidence>
<dbReference type="CDD" id="cd00603">
    <property type="entry name" value="IPT_PCSR"/>
    <property type="match status" value="1"/>
</dbReference>
<dbReference type="FunFam" id="2.60.40.10:FF:000071">
    <property type="entry name" value="Plexin A2"/>
    <property type="match status" value="1"/>
</dbReference>
<dbReference type="InterPro" id="IPR002165">
    <property type="entry name" value="Plexin_repeat"/>
</dbReference>
<dbReference type="FunFam" id="2.60.40.10:FF:000329">
    <property type="entry name" value="Plexin A4"/>
    <property type="match status" value="1"/>
</dbReference>
<keyword evidence="9" id="KW-1015">Disulfide bond</keyword>
<keyword evidence="5 14" id="KW-0732">Signal</keyword>
<dbReference type="PROSITE" id="PS51004">
    <property type="entry name" value="SEMA"/>
    <property type="match status" value="1"/>
</dbReference>
<dbReference type="InterPro" id="IPR008936">
    <property type="entry name" value="Rho_GTPase_activation_prot"/>
</dbReference>
<evidence type="ECO:0000256" key="8">
    <source>
        <dbReference type="ARBA" id="ARBA00023136"/>
    </source>
</evidence>
<dbReference type="InterPro" id="IPR046800">
    <property type="entry name" value="Plexin_RBD"/>
</dbReference>
<dbReference type="GO" id="GO:0002116">
    <property type="term" value="C:semaphorin receptor complex"/>
    <property type="evidence" value="ECO:0007669"/>
    <property type="project" value="TreeGrafter"/>
</dbReference>
<dbReference type="InterPro" id="IPR001627">
    <property type="entry name" value="Semap_dom"/>
</dbReference>
<feature type="coiled-coil region" evidence="12">
    <location>
        <begin position="1280"/>
        <end position="1307"/>
    </location>
</feature>
<dbReference type="Ensembl" id="ENSEBUT00000017438.1">
    <property type="protein sequence ID" value="ENSEBUP00000016862.1"/>
    <property type="gene ID" value="ENSEBUG00000010573.1"/>
</dbReference>
<keyword evidence="10" id="KW-0325">Glycoprotein</keyword>
<dbReference type="GO" id="GO:0005886">
    <property type="term" value="C:plasma membrane"/>
    <property type="evidence" value="ECO:0007669"/>
    <property type="project" value="UniProtKB-SubCell"/>
</dbReference>
<dbReference type="InterPro" id="IPR041019">
    <property type="entry name" value="TIG1_plexin"/>
</dbReference>
<reference evidence="16" key="1">
    <citation type="submission" date="2025-08" db="UniProtKB">
        <authorList>
            <consortium name="Ensembl"/>
        </authorList>
    </citation>
    <scope>IDENTIFICATION</scope>
</reference>
<evidence type="ECO:0000256" key="12">
    <source>
        <dbReference type="SAM" id="Coils"/>
    </source>
</evidence>
<organism evidence="16 17">
    <name type="scientific">Eptatretus burgeri</name>
    <name type="common">Inshore hagfish</name>
    <dbReference type="NCBI Taxonomy" id="7764"/>
    <lineage>
        <taxon>Eukaryota</taxon>
        <taxon>Metazoa</taxon>
        <taxon>Chordata</taxon>
        <taxon>Craniata</taxon>
        <taxon>Vertebrata</taxon>
        <taxon>Cyclostomata</taxon>
        <taxon>Myxini</taxon>
        <taxon>Myxiniformes</taxon>
        <taxon>Myxinidae</taxon>
        <taxon>Eptatretinae</taxon>
        <taxon>Eptatretus</taxon>
    </lineage>
</organism>
<evidence type="ECO:0000256" key="1">
    <source>
        <dbReference type="ARBA" id="ARBA00004251"/>
    </source>
</evidence>
<dbReference type="GO" id="GO:0030334">
    <property type="term" value="P:regulation of cell migration"/>
    <property type="evidence" value="ECO:0007669"/>
    <property type="project" value="TreeGrafter"/>
</dbReference>
<dbReference type="InterPro" id="IPR036352">
    <property type="entry name" value="Semap_dom_sf"/>
</dbReference>
<dbReference type="Gene3D" id="2.60.40.10">
    <property type="entry name" value="Immunoglobulins"/>
    <property type="match status" value="6"/>
</dbReference>
<dbReference type="InterPro" id="IPR013783">
    <property type="entry name" value="Ig-like_fold"/>
</dbReference>
<keyword evidence="4 13" id="KW-0812">Transmembrane</keyword>
<dbReference type="Pfam" id="PF18020">
    <property type="entry name" value="TIG_2"/>
    <property type="match status" value="1"/>
</dbReference>
<dbReference type="Pfam" id="PF01403">
    <property type="entry name" value="Sema"/>
    <property type="match status" value="1"/>
</dbReference>
<dbReference type="SUPFAM" id="SSF81296">
    <property type="entry name" value="E set domains"/>
    <property type="match status" value="3"/>
</dbReference>
<evidence type="ECO:0000259" key="15">
    <source>
        <dbReference type="PROSITE" id="PS51004"/>
    </source>
</evidence>
<dbReference type="Pfam" id="PF01437">
    <property type="entry name" value="PSI"/>
    <property type="match status" value="1"/>
</dbReference>
<dbReference type="FunFam" id="1.10.506.10:FF:000005">
    <property type="entry name" value="Plexin A1"/>
    <property type="match status" value="1"/>
</dbReference>
<feature type="transmembrane region" description="Helical" evidence="13">
    <location>
        <begin position="1250"/>
        <end position="1276"/>
    </location>
</feature>
<evidence type="ECO:0000256" key="10">
    <source>
        <dbReference type="ARBA" id="ARBA00023180"/>
    </source>
</evidence>
<dbReference type="Gene3D" id="2.130.10.10">
    <property type="entry name" value="YVTN repeat-like/Quinoprotein amine dehydrogenase"/>
    <property type="match status" value="1"/>
</dbReference>
<keyword evidence="17" id="KW-1185">Reference proteome</keyword>
<feature type="chain" id="PRO_5034562881" description="Sema domain-containing protein" evidence="14">
    <location>
        <begin position="33"/>
        <end position="1935"/>
    </location>
</feature>
<dbReference type="GO" id="GO:0017154">
    <property type="term" value="F:semaphorin receptor activity"/>
    <property type="evidence" value="ECO:0007669"/>
    <property type="project" value="InterPro"/>
</dbReference>
<accession>A0A8C4QKH9</accession>
<keyword evidence="3" id="KW-1003">Cell membrane</keyword>
<evidence type="ECO:0000256" key="5">
    <source>
        <dbReference type="ARBA" id="ARBA00022729"/>
    </source>
</evidence>
<comment type="subcellular location">
    <subcellularLocation>
        <location evidence="1">Cell membrane</location>
        <topology evidence="1">Single-pass type I membrane protein</topology>
    </subcellularLocation>
</comment>
<name>A0A8C4QKH9_EPTBU</name>
<evidence type="ECO:0000313" key="17">
    <source>
        <dbReference type="Proteomes" id="UP000694388"/>
    </source>
</evidence>
<proteinExistence type="inferred from homology"/>
<dbReference type="SUPFAM" id="SSF48350">
    <property type="entry name" value="GTPase activation domain, GAP"/>
    <property type="match status" value="1"/>
</dbReference>
<evidence type="ECO:0000256" key="13">
    <source>
        <dbReference type="SAM" id="Phobius"/>
    </source>
</evidence>
<protein>
    <recommendedName>
        <fullName evidence="15">Sema domain-containing protein</fullName>
    </recommendedName>
</protein>
<evidence type="ECO:0000256" key="4">
    <source>
        <dbReference type="ARBA" id="ARBA00022692"/>
    </source>
</evidence>
<comment type="similarity">
    <text evidence="2">Belongs to the plexin family.</text>
</comment>
<dbReference type="PANTHER" id="PTHR22625:SF70">
    <property type="entry name" value="PLEXIN A, ISOFORM A"/>
    <property type="match status" value="1"/>
</dbReference>
<dbReference type="PANTHER" id="PTHR22625">
    <property type="entry name" value="PLEXIN"/>
    <property type="match status" value="1"/>
</dbReference>
<keyword evidence="8 13" id="KW-0472">Membrane</keyword>
<reference evidence="16" key="2">
    <citation type="submission" date="2025-09" db="UniProtKB">
        <authorList>
            <consortium name="Ensembl"/>
        </authorList>
    </citation>
    <scope>IDENTIFICATION</scope>
</reference>
<dbReference type="SMART" id="SM00429">
    <property type="entry name" value="IPT"/>
    <property type="match status" value="4"/>
</dbReference>
<evidence type="ECO:0000313" key="16">
    <source>
        <dbReference type="Ensembl" id="ENSEBUP00000016862.1"/>
    </source>
</evidence>
<dbReference type="InterPro" id="IPR015943">
    <property type="entry name" value="WD40/YVTN_repeat-like_dom_sf"/>
</dbReference>
<keyword evidence="7 13" id="KW-1133">Transmembrane helix</keyword>
<keyword evidence="6" id="KW-0677">Repeat</keyword>
<dbReference type="InterPro" id="IPR014756">
    <property type="entry name" value="Ig_E-set"/>
</dbReference>
<evidence type="ECO:0000256" key="6">
    <source>
        <dbReference type="ARBA" id="ARBA00022737"/>
    </source>
</evidence>
<evidence type="ECO:0000256" key="9">
    <source>
        <dbReference type="ARBA" id="ARBA00023157"/>
    </source>
</evidence>
<evidence type="ECO:0000256" key="7">
    <source>
        <dbReference type="ARBA" id="ARBA00022989"/>
    </source>
</evidence>
<dbReference type="Pfam" id="PF08337">
    <property type="entry name" value="Plexin_cytopl"/>
    <property type="match status" value="1"/>
</dbReference>
<dbReference type="SMART" id="SM00423">
    <property type="entry name" value="PSI"/>
    <property type="match status" value="3"/>
</dbReference>
<evidence type="ECO:0000256" key="11">
    <source>
        <dbReference type="PROSITE-ProRule" id="PRU00352"/>
    </source>
</evidence>
<feature type="signal peptide" evidence="14">
    <location>
        <begin position="1"/>
        <end position="32"/>
    </location>
</feature>
<dbReference type="InterPro" id="IPR002909">
    <property type="entry name" value="IPT_dom"/>
</dbReference>
<evidence type="ECO:0000256" key="3">
    <source>
        <dbReference type="ARBA" id="ARBA00022475"/>
    </source>
</evidence>
<comment type="caution">
    <text evidence="11">Lacks conserved residue(s) required for the propagation of feature annotation.</text>
</comment>